<accession>A0A2L0UBQ0</accession>
<dbReference type="AlphaFoldDB" id="A0A2L0UBQ0"/>
<feature type="transmembrane region" description="Helical" evidence="2">
    <location>
        <begin position="174"/>
        <end position="194"/>
    </location>
</feature>
<keyword evidence="2" id="KW-0812">Transmembrane</keyword>
<feature type="compositionally biased region" description="Low complexity" evidence="1">
    <location>
        <begin position="14"/>
        <end position="32"/>
    </location>
</feature>
<feature type="transmembrane region" description="Helical" evidence="2">
    <location>
        <begin position="102"/>
        <end position="123"/>
    </location>
</feature>
<protein>
    <submittedName>
        <fullName evidence="3">Uncharacterized protein</fullName>
    </submittedName>
</protein>
<proteinExistence type="predicted"/>
<reference evidence="3 4" key="1">
    <citation type="submission" date="2017-11" db="EMBL/GenBank/DDBJ databases">
        <title>Draft genome of Arthrobacter agilis strain UMCV2, a plant growth-promoting rhizobacterium and biocontrol capacity of phytopathogenic fungi.</title>
        <authorList>
            <person name="Martinez-Camara R."/>
            <person name="Santoyo G."/>
            <person name="Moreno-Hagelsieb G."/>
            <person name="Valencia-Cantero E."/>
        </authorList>
    </citation>
    <scope>NUCLEOTIDE SEQUENCE [LARGE SCALE GENOMIC DNA]</scope>
    <source>
        <strain evidence="3 4">UMCV2</strain>
    </source>
</reference>
<organism evidence="3 4">
    <name type="scientific">Arthrobacter agilis</name>
    <dbReference type="NCBI Taxonomy" id="37921"/>
    <lineage>
        <taxon>Bacteria</taxon>
        <taxon>Bacillati</taxon>
        <taxon>Actinomycetota</taxon>
        <taxon>Actinomycetes</taxon>
        <taxon>Micrococcales</taxon>
        <taxon>Micrococcaceae</taxon>
        <taxon>Arthrobacter</taxon>
    </lineage>
</organism>
<keyword evidence="2" id="KW-0472">Membrane</keyword>
<evidence type="ECO:0000256" key="1">
    <source>
        <dbReference type="SAM" id="MobiDB-lite"/>
    </source>
</evidence>
<sequence length="213" mass="23016">MAKTRAQIARKHSAGVPAATPSAPSTPASAGSRKGNGNLVLIAAAVAALFLFWYFHLLTLGQMTQLSGGLTMPDLMIGGYDAGYVQRLRETMDDDARGQLSYVHRTAGTLFPLIFAFAWLLLVQLNAGRRWLRRLLWSPVILFVVADLWENIAIDTALAGADPGTVALASALTVLRWVLLAVSLLAGAVAVFLPRRLRGPARERGPRDEERVS</sequence>
<feature type="transmembrane region" description="Helical" evidence="2">
    <location>
        <begin position="39"/>
        <end position="57"/>
    </location>
</feature>
<evidence type="ECO:0000313" key="3">
    <source>
        <dbReference type="EMBL" id="AUZ86661.1"/>
    </source>
</evidence>
<feature type="region of interest" description="Disordered" evidence="1">
    <location>
        <begin position="1"/>
        <end position="32"/>
    </location>
</feature>
<name>A0A2L0UBQ0_9MICC</name>
<evidence type="ECO:0000256" key="2">
    <source>
        <dbReference type="SAM" id="Phobius"/>
    </source>
</evidence>
<feature type="transmembrane region" description="Helical" evidence="2">
    <location>
        <begin position="135"/>
        <end position="154"/>
    </location>
</feature>
<dbReference type="EMBL" id="CP024915">
    <property type="protein sequence ID" value="AUZ86661.1"/>
    <property type="molecule type" value="Genomic_DNA"/>
</dbReference>
<dbReference type="RefSeq" id="WP_208740575.1">
    <property type="nucleotide sequence ID" value="NZ_CP024915.1"/>
</dbReference>
<keyword evidence="2" id="KW-1133">Transmembrane helix</keyword>
<gene>
    <name evidence="3" type="ORF">CVO76_02675</name>
</gene>
<evidence type="ECO:0000313" key="4">
    <source>
        <dbReference type="Proteomes" id="UP000239187"/>
    </source>
</evidence>
<dbReference type="Proteomes" id="UP000239187">
    <property type="component" value="Chromosome"/>
</dbReference>